<protein>
    <recommendedName>
        <fullName evidence="1">RNA-directed DNA polymerase</fullName>
        <ecNumber evidence="1">2.7.7.49</ecNumber>
    </recommendedName>
</protein>
<dbReference type="CDD" id="cd01650">
    <property type="entry name" value="RT_nLTR_like"/>
    <property type="match status" value="1"/>
</dbReference>
<dbReference type="GO" id="GO:0003964">
    <property type="term" value="F:RNA-directed DNA polymerase activity"/>
    <property type="evidence" value="ECO:0007669"/>
    <property type="project" value="UniProtKB-EC"/>
</dbReference>
<reference evidence="4" key="1">
    <citation type="submission" date="2025-08" db="UniProtKB">
        <authorList>
            <consortium name="Ensembl"/>
        </authorList>
    </citation>
    <scope>IDENTIFICATION</scope>
</reference>
<reference evidence="4" key="2">
    <citation type="submission" date="2025-09" db="UniProtKB">
        <authorList>
            <consortium name="Ensembl"/>
        </authorList>
    </citation>
    <scope>IDENTIFICATION</scope>
</reference>
<dbReference type="GeneTree" id="ENSGT01150000286925"/>
<feature type="compositionally biased region" description="Polar residues" evidence="2">
    <location>
        <begin position="645"/>
        <end position="659"/>
    </location>
</feature>
<dbReference type="PANTHER" id="PTHR19446">
    <property type="entry name" value="REVERSE TRANSCRIPTASES"/>
    <property type="match status" value="1"/>
</dbReference>
<dbReference type="Proteomes" id="UP000694561">
    <property type="component" value="Unplaced"/>
</dbReference>
<evidence type="ECO:0000313" key="5">
    <source>
        <dbReference type="Proteomes" id="UP000694561"/>
    </source>
</evidence>
<dbReference type="Ensembl" id="ENSMMNT00015024561.1">
    <property type="protein sequence ID" value="ENSMMNP00015022345.1"/>
    <property type="gene ID" value="ENSMMNG00015016445.1"/>
</dbReference>
<name>A0A8C6BXV4_MONMO</name>
<dbReference type="PROSITE" id="PS50878">
    <property type="entry name" value="RT_POL"/>
    <property type="match status" value="1"/>
</dbReference>
<feature type="region of interest" description="Disordered" evidence="2">
    <location>
        <begin position="638"/>
        <end position="667"/>
    </location>
</feature>
<organism evidence="4 5">
    <name type="scientific">Monodon monoceros</name>
    <name type="common">Narwhal</name>
    <name type="synonym">Ceratodon monodon</name>
    <dbReference type="NCBI Taxonomy" id="40151"/>
    <lineage>
        <taxon>Eukaryota</taxon>
        <taxon>Metazoa</taxon>
        <taxon>Chordata</taxon>
        <taxon>Craniata</taxon>
        <taxon>Vertebrata</taxon>
        <taxon>Euteleostomi</taxon>
        <taxon>Mammalia</taxon>
        <taxon>Eutheria</taxon>
        <taxon>Laurasiatheria</taxon>
        <taxon>Artiodactyla</taxon>
        <taxon>Whippomorpha</taxon>
        <taxon>Cetacea</taxon>
        <taxon>Odontoceti</taxon>
        <taxon>Monodontidae</taxon>
        <taxon>Monodon</taxon>
    </lineage>
</organism>
<dbReference type="SUPFAM" id="SSF56672">
    <property type="entry name" value="DNA/RNA polymerases"/>
    <property type="match status" value="1"/>
</dbReference>
<accession>A0A8C6BXV4</accession>
<dbReference type="Pfam" id="PF00078">
    <property type="entry name" value="RVT_1"/>
    <property type="match status" value="1"/>
</dbReference>
<proteinExistence type="predicted"/>
<dbReference type="AlphaFoldDB" id="A0A8C6BXV4"/>
<dbReference type="EC" id="2.7.7.49" evidence="1"/>
<evidence type="ECO:0000259" key="3">
    <source>
        <dbReference type="PROSITE" id="PS50878"/>
    </source>
</evidence>
<feature type="domain" description="Reverse transcriptase" evidence="3">
    <location>
        <begin position="1"/>
        <end position="238"/>
    </location>
</feature>
<dbReference type="InterPro" id="IPR000477">
    <property type="entry name" value="RT_dom"/>
</dbReference>
<evidence type="ECO:0000313" key="4">
    <source>
        <dbReference type="Ensembl" id="ENSMMNP00015022345.1"/>
    </source>
</evidence>
<dbReference type="InterPro" id="IPR043502">
    <property type="entry name" value="DNA/RNA_pol_sf"/>
</dbReference>
<evidence type="ECO:0000256" key="2">
    <source>
        <dbReference type="SAM" id="MobiDB-lite"/>
    </source>
</evidence>
<sequence>MSIDPKVLNKILANRTQQHIKRIMHHDQVGFIPGMRGFFNTHKSINVIHHINKLKEKNHMIISVDADKAFDKIQHPFMIKTLQKVGIEGTFLNIIKAIHEKPTANIVLNGEKVKPFPLRSGTRQGCPLSPLLFNIVLEVLATAIRDKKEIKGIQIGKEEVKLSLFADDMILYIENPKDATRKLLELINEFGKVAEYKINAQKSLAFLYANDEKSESEIKKTLPFTIATKRIKYLGINLPKETKDLYAENYKTLMKEIKDDTNRWRDIPCSWNGRINIVKMTLLPKAIYRFNAIPIKLPLAFFTELEQIISQFVWKHKRPRIAKAILRTKNRAGGVRLPDFRLYYRATVIKTVWYWHKNRNIDPWNRIESPEINPRTYGHLIFDKGGGNVQWRKDSLFNKWCWENWTATCKSMRLEHSLTPYTQISSKSIKELNVRPETIKLLEENIGRTLYDINHSKILSDPSPREMEIKTKINKLDLMKLPSFCTAKETINKTKRQPSEWEKIFSNEATDKGLISKIYKQLMQLNNKKTNNPIQKWAEDLNKRFSKEDIQIANKHMKECSTLLIIREMQIKTTMRGYPGGAVVESTPADAGDAGSCPGLGRSHIPRSGWAREPWPLSLCFWSLCPAMGEATAVKGLRTTKKQKQQNYNEISSDTGQNGHHQKIEKQ</sequence>
<evidence type="ECO:0000256" key="1">
    <source>
        <dbReference type="ARBA" id="ARBA00012493"/>
    </source>
</evidence>
<keyword evidence="5" id="KW-1185">Reference proteome</keyword>